<dbReference type="Gene3D" id="3.30.910.20">
    <property type="entry name" value="Skp domain"/>
    <property type="match status" value="1"/>
</dbReference>
<dbReference type="EMBL" id="WSUT01000005">
    <property type="protein sequence ID" value="MWC44364.1"/>
    <property type="molecule type" value="Genomic_DNA"/>
</dbReference>
<dbReference type="AlphaFoldDB" id="A0A1G7I6R5"/>
<protein>
    <submittedName>
        <fullName evidence="7">Chaperone for outer membrane proteins, Skp family</fullName>
    </submittedName>
    <submittedName>
        <fullName evidence="6">OmpH family outer membrane protein</fullName>
    </submittedName>
</protein>
<sequence length="220" mass="22861">MKTFTTLLLAAGVLAAAPAAAQVGGVAVADPQGAIANSRAWTAARTQIETTYKAQLDQAEARRQALSTELQPLIQQFNTARSAPNANQQALQTQAQQIQTRETAANQELQRLTQPAQRAQAYAIEQIQNRLGEAVQSAVRAKNVSLLVSPQAVLFMQPTADITAAVTAELDRLVPTVNTTPPANWQPGQGGQAAGAAPAGAAPAATPAPAATGNRRNSGR</sequence>
<keyword evidence="8" id="KW-1185">Reference proteome</keyword>
<dbReference type="SUPFAM" id="SSF111384">
    <property type="entry name" value="OmpH-like"/>
    <property type="match status" value="1"/>
</dbReference>
<dbReference type="SMART" id="SM00935">
    <property type="entry name" value="OmpH"/>
    <property type="match status" value="1"/>
</dbReference>
<dbReference type="OrthoDB" id="7427936at2"/>
<evidence type="ECO:0000313" key="8">
    <source>
        <dbReference type="Proteomes" id="UP000323502"/>
    </source>
</evidence>
<dbReference type="GO" id="GO:0050821">
    <property type="term" value="P:protein stabilization"/>
    <property type="evidence" value="ECO:0007669"/>
    <property type="project" value="TreeGrafter"/>
</dbReference>
<dbReference type="Proteomes" id="UP000323502">
    <property type="component" value="Unassembled WGS sequence"/>
</dbReference>
<keyword evidence="2 5" id="KW-0732">Signal</keyword>
<feature type="signal peptide" evidence="5">
    <location>
        <begin position="1"/>
        <end position="21"/>
    </location>
</feature>
<dbReference type="RefSeq" id="WP_149681601.1">
    <property type="nucleotide sequence ID" value="NZ_CP178397.1"/>
</dbReference>
<proteinExistence type="inferred from homology"/>
<dbReference type="PANTHER" id="PTHR35089">
    <property type="entry name" value="CHAPERONE PROTEIN SKP"/>
    <property type="match status" value="1"/>
</dbReference>
<dbReference type="Proteomes" id="UP000436801">
    <property type="component" value="Unassembled WGS sequence"/>
</dbReference>
<organism evidence="7 8">
    <name type="scientific">Sphingomonas carotinifaciens</name>
    <dbReference type="NCBI Taxonomy" id="1166323"/>
    <lineage>
        <taxon>Bacteria</taxon>
        <taxon>Pseudomonadati</taxon>
        <taxon>Pseudomonadota</taxon>
        <taxon>Alphaproteobacteria</taxon>
        <taxon>Sphingomonadales</taxon>
        <taxon>Sphingomonadaceae</taxon>
        <taxon>Sphingomonas</taxon>
    </lineage>
</organism>
<evidence type="ECO:0000256" key="1">
    <source>
        <dbReference type="ARBA" id="ARBA00009091"/>
    </source>
</evidence>
<reference evidence="7 8" key="1">
    <citation type="submission" date="2016-10" db="EMBL/GenBank/DDBJ databases">
        <authorList>
            <person name="Varghese N."/>
            <person name="Submissions S."/>
        </authorList>
    </citation>
    <scope>NUCLEOTIDE SEQUENCE [LARGE SCALE GENOMIC DNA]</scope>
    <source>
        <strain evidence="7 8">S7-754</strain>
    </source>
</reference>
<feature type="chain" id="PRO_5036019110" evidence="5">
    <location>
        <begin position="22"/>
        <end position="220"/>
    </location>
</feature>
<dbReference type="InterPro" id="IPR024930">
    <property type="entry name" value="Skp_dom_sf"/>
</dbReference>
<evidence type="ECO:0000256" key="4">
    <source>
        <dbReference type="SAM" id="MobiDB-lite"/>
    </source>
</evidence>
<accession>A0A1G7I6R5</accession>
<feature type="coiled-coil region" evidence="3">
    <location>
        <begin position="49"/>
        <end position="76"/>
    </location>
</feature>
<evidence type="ECO:0000313" key="7">
    <source>
        <dbReference type="EMBL" id="SDF08375.1"/>
    </source>
</evidence>
<feature type="compositionally biased region" description="Low complexity" evidence="4">
    <location>
        <begin position="194"/>
        <end position="213"/>
    </location>
</feature>
<evidence type="ECO:0000313" key="9">
    <source>
        <dbReference type="Proteomes" id="UP000436801"/>
    </source>
</evidence>
<evidence type="ECO:0000313" key="6">
    <source>
        <dbReference type="EMBL" id="MWC44364.1"/>
    </source>
</evidence>
<dbReference type="GO" id="GO:0051082">
    <property type="term" value="F:unfolded protein binding"/>
    <property type="evidence" value="ECO:0007669"/>
    <property type="project" value="InterPro"/>
</dbReference>
<dbReference type="Pfam" id="PF03938">
    <property type="entry name" value="OmpH"/>
    <property type="match status" value="1"/>
</dbReference>
<evidence type="ECO:0000256" key="3">
    <source>
        <dbReference type="SAM" id="Coils"/>
    </source>
</evidence>
<comment type="similarity">
    <text evidence="1">Belongs to the Skp family.</text>
</comment>
<feature type="region of interest" description="Disordered" evidence="4">
    <location>
        <begin position="177"/>
        <end position="220"/>
    </location>
</feature>
<dbReference type="EMBL" id="FNBI01000002">
    <property type="protein sequence ID" value="SDF08375.1"/>
    <property type="molecule type" value="Genomic_DNA"/>
</dbReference>
<dbReference type="GO" id="GO:0005829">
    <property type="term" value="C:cytosol"/>
    <property type="evidence" value="ECO:0007669"/>
    <property type="project" value="TreeGrafter"/>
</dbReference>
<reference evidence="6 9" key="2">
    <citation type="submission" date="2019-12" db="EMBL/GenBank/DDBJ databases">
        <authorList>
            <person name="Zheng J."/>
        </authorList>
    </citation>
    <scope>NUCLEOTIDE SEQUENCE [LARGE SCALE GENOMIC DNA]</scope>
    <source>
        <strain evidence="6 9">DSM 27347</strain>
    </source>
</reference>
<keyword evidence="3" id="KW-0175">Coiled coil</keyword>
<gene>
    <name evidence="6" type="ORF">GQR91_11975</name>
    <name evidence="7" type="ORF">SAMN05216557_102135</name>
</gene>
<evidence type="ECO:0000256" key="5">
    <source>
        <dbReference type="SAM" id="SignalP"/>
    </source>
</evidence>
<dbReference type="InterPro" id="IPR005632">
    <property type="entry name" value="Chaperone_Skp"/>
</dbReference>
<evidence type="ECO:0000256" key="2">
    <source>
        <dbReference type="ARBA" id="ARBA00022729"/>
    </source>
</evidence>
<name>A0A1G7I6R5_9SPHN</name>
<dbReference type="PANTHER" id="PTHR35089:SF1">
    <property type="entry name" value="CHAPERONE PROTEIN SKP"/>
    <property type="match status" value="1"/>
</dbReference>